<reference evidence="3" key="1">
    <citation type="journal article" date="2018" name="Gigascience">
        <title>Genome assembly of the Pink Ipe (Handroanthus impetiginosus, Bignoniaceae), a highly valued, ecologically keystone Neotropical timber forest tree.</title>
        <authorList>
            <person name="Silva-Junior O.B."/>
            <person name="Grattapaglia D."/>
            <person name="Novaes E."/>
            <person name="Collevatti R.G."/>
        </authorList>
    </citation>
    <scope>NUCLEOTIDE SEQUENCE [LARGE SCALE GENOMIC DNA]</scope>
    <source>
        <strain evidence="3">cv. UFG-1</strain>
    </source>
</reference>
<comment type="caution">
    <text evidence="2">The sequence shown here is derived from an EMBL/GenBank/DDBJ whole genome shotgun (WGS) entry which is preliminary data.</text>
</comment>
<dbReference type="PANTHER" id="PTHR45564">
    <property type="entry name" value="NAD(P)H-QUINONE OXIDOREDUCTASE SUBUNIT 2 B, CHLOROPLASTIC"/>
    <property type="match status" value="1"/>
</dbReference>
<dbReference type="AlphaFoldDB" id="A0A2G9GRQ6"/>
<dbReference type="OrthoDB" id="895806at2759"/>
<dbReference type="PANTHER" id="PTHR45564:SF1">
    <property type="entry name" value="NAD(P)H-QUINONE OXIDOREDUCTASE SUBUNIT 2"/>
    <property type="match status" value="1"/>
</dbReference>
<evidence type="ECO:0000256" key="1">
    <source>
        <dbReference type="SAM" id="SignalP"/>
    </source>
</evidence>
<dbReference type="EMBL" id="NKXS01004018">
    <property type="protein sequence ID" value="PIN07700.1"/>
    <property type="molecule type" value="Genomic_DNA"/>
</dbReference>
<name>A0A2G9GRQ6_9LAMI</name>
<protein>
    <submittedName>
        <fullName evidence="2">Uncharacterized protein</fullName>
    </submittedName>
</protein>
<feature type="chain" id="PRO_5013621122" evidence="1">
    <location>
        <begin position="17"/>
        <end position="89"/>
    </location>
</feature>
<dbReference type="STRING" id="429701.A0A2G9GRQ6"/>
<gene>
    <name evidence="2" type="ORF">CDL12_19730</name>
</gene>
<proteinExistence type="predicted"/>
<feature type="signal peptide" evidence="1">
    <location>
        <begin position="1"/>
        <end position="16"/>
    </location>
</feature>
<sequence>MAIIEFLLFVLTTTLGEIFLCGGNDLITIFVTPECFNVRSYEATMKHLLIGGASSSIQVDGFFWLYGLSGEEIELQEIVNDLIYQYTNV</sequence>
<accession>A0A2G9GRQ6</accession>
<organism evidence="2 3">
    <name type="scientific">Handroanthus impetiginosus</name>
    <dbReference type="NCBI Taxonomy" id="429701"/>
    <lineage>
        <taxon>Eukaryota</taxon>
        <taxon>Viridiplantae</taxon>
        <taxon>Streptophyta</taxon>
        <taxon>Embryophyta</taxon>
        <taxon>Tracheophyta</taxon>
        <taxon>Spermatophyta</taxon>
        <taxon>Magnoliopsida</taxon>
        <taxon>eudicotyledons</taxon>
        <taxon>Gunneridae</taxon>
        <taxon>Pentapetalae</taxon>
        <taxon>asterids</taxon>
        <taxon>lamiids</taxon>
        <taxon>Lamiales</taxon>
        <taxon>Bignoniaceae</taxon>
        <taxon>Crescentiina</taxon>
        <taxon>Tabebuia alliance</taxon>
        <taxon>Handroanthus</taxon>
    </lineage>
</organism>
<evidence type="ECO:0000313" key="3">
    <source>
        <dbReference type="Proteomes" id="UP000231279"/>
    </source>
</evidence>
<evidence type="ECO:0000313" key="2">
    <source>
        <dbReference type="EMBL" id="PIN07700.1"/>
    </source>
</evidence>
<keyword evidence="1" id="KW-0732">Signal</keyword>
<keyword evidence="3" id="KW-1185">Reference proteome</keyword>
<dbReference type="Proteomes" id="UP000231279">
    <property type="component" value="Unassembled WGS sequence"/>
</dbReference>